<name>A0AAV9X708_9PEZI</name>
<sequence>MSARSVGTIDGAILCGYWGVSLRYKESGTTFEALNQYFANRTFVFDKSSDELIITSGQASRSVRPLGSTETGSISTTSLAARPGSSATSITAPSQTPSDSGNPNGGGKNNSSRLSTGATAGIAVNTGIPMILGIMYLTY</sequence>
<reference evidence="2 3" key="1">
    <citation type="submission" date="2019-10" db="EMBL/GenBank/DDBJ databases">
        <authorList>
            <person name="Palmer J.M."/>
        </authorList>
    </citation>
    <scope>NUCLEOTIDE SEQUENCE [LARGE SCALE GENOMIC DNA]</scope>
    <source>
        <strain evidence="2 3">TWF694</strain>
    </source>
</reference>
<proteinExistence type="predicted"/>
<evidence type="ECO:0000313" key="2">
    <source>
        <dbReference type="EMBL" id="KAK6535499.1"/>
    </source>
</evidence>
<comment type="caution">
    <text evidence="2">The sequence shown here is derived from an EMBL/GenBank/DDBJ whole genome shotgun (WGS) entry which is preliminary data.</text>
</comment>
<gene>
    <name evidence="2" type="ORF">TWF694_001954</name>
</gene>
<dbReference type="AlphaFoldDB" id="A0AAV9X708"/>
<evidence type="ECO:0000256" key="1">
    <source>
        <dbReference type="SAM" id="MobiDB-lite"/>
    </source>
</evidence>
<feature type="compositionally biased region" description="Low complexity" evidence="1">
    <location>
        <begin position="67"/>
        <end position="78"/>
    </location>
</feature>
<organism evidence="2 3">
    <name type="scientific">Orbilia ellipsospora</name>
    <dbReference type="NCBI Taxonomy" id="2528407"/>
    <lineage>
        <taxon>Eukaryota</taxon>
        <taxon>Fungi</taxon>
        <taxon>Dikarya</taxon>
        <taxon>Ascomycota</taxon>
        <taxon>Pezizomycotina</taxon>
        <taxon>Orbiliomycetes</taxon>
        <taxon>Orbiliales</taxon>
        <taxon>Orbiliaceae</taxon>
        <taxon>Orbilia</taxon>
    </lineage>
</organism>
<keyword evidence="3" id="KW-1185">Reference proteome</keyword>
<dbReference type="Proteomes" id="UP001365542">
    <property type="component" value="Unassembled WGS sequence"/>
</dbReference>
<feature type="region of interest" description="Disordered" evidence="1">
    <location>
        <begin position="58"/>
        <end position="113"/>
    </location>
</feature>
<dbReference type="EMBL" id="JAVHJO010000010">
    <property type="protein sequence ID" value="KAK6535499.1"/>
    <property type="molecule type" value="Genomic_DNA"/>
</dbReference>
<feature type="compositionally biased region" description="Polar residues" evidence="1">
    <location>
        <begin position="85"/>
        <end position="97"/>
    </location>
</feature>
<protein>
    <submittedName>
        <fullName evidence="2">Uncharacterized protein</fullName>
    </submittedName>
</protein>
<evidence type="ECO:0000313" key="3">
    <source>
        <dbReference type="Proteomes" id="UP001365542"/>
    </source>
</evidence>
<accession>A0AAV9X708</accession>